<proteinExistence type="predicted"/>
<dbReference type="EMBL" id="WIGM01000559">
    <property type="protein sequence ID" value="KAF6822028.1"/>
    <property type="molecule type" value="Genomic_DNA"/>
</dbReference>
<name>A0A8H6JZQ5_9PEZI</name>
<gene>
    <name evidence="3" type="ORF">CMUS01_11243</name>
</gene>
<reference evidence="3" key="1">
    <citation type="journal article" date="2020" name="Phytopathology">
        <title>Genome Sequence Resources of Colletotrichum truncatum, C. plurivorum, C. musicola, and C. sojae: Four Species Pathogenic to Soybean (Glycine max).</title>
        <authorList>
            <person name="Rogerio F."/>
            <person name="Boufleur T.R."/>
            <person name="Ciampi-Guillardi M."/>
            <person name="Sukno S.A."/>
            <person name="Thon M.R."/>
            <person name="Massola Junior N.S."/>
            <person name="Baroncelli R."/>
        </authorList>
    </citation>
    <scope>NUCLEOTIDE SEQUENCE</scope>
    <source>
        <strain evidence="3">LFN0074</strain>
    </source>
</reference>
<evidence type="ECO:0000313" key="4">
    <source>
        <dbReference type="Proteomes" id="UP000639643"/>
    </source>
</evidence>
<keyword evidence="2" id="KW-0812">Transmembrane</keyword>
<feature type="transmembrane region" description="Helical" evidence="2">
    <location>
        <begin position="22"/>
        <end position="44"/>
    </location>
</feature>
<keyword evidence="2" id="KW-1133">Transmembrane helix</keyword>
<evidence type="ECO:0000256" key="2">
    <source>
        <dbReference type="SAM" id="Phobius"/>
    </source>
</evidence>
<organism evidence="3 4">
    <name type="scientific">Colletotrichum musicola</name>
    <dbReference type="NCBI Taxonomy" id="2175873"/>
    <lineage>
        <taxon>Eukaryota</taxon>
        <taxon>Fungi</taxon>
        <taxon>Dikarya</taxon>
        <taxon>Ascomycota</taxon>
        <taxon>Pezizomycotina</taxon>
        <taxon>Sordariomycetes</taxon>
        <taxon>Hypocreomycetidae</taxon>
        <taxon>Glomerellales</taxon>
        <taxon>Glomerellaceae</taxon>
        <taxon>Colletotrichum</taxon>
        <taxon>Colletotrichum orchidearum species complex</taxon>
    </lineage>
</organism>
<feature type="transmembrane region" description="Helical" evidence="2">
    <location>
        <begin position="51"/>
        <end position="71"/>
    </location>
</feature>
<accession>A0A8H6JZQ5</accession>
<evidence type="ECO:0000313" key="3">
    <source>
        <dbReference type="EMBL" id="KAF6822028.1"/>
    </source>
</evidence>
<evidence type="ECO:0000256" key="1">
    <source>
        <dbReference type="SAM" id="MobiDB-lite"/>
    </source>
</evidence>
<keyword evidence="4" id="KW-1185">Reference proteome</keyword>
<feature type="compositionally biased region" description="Polar residues" evidence="1">
    <location>
        <begin position="313"/>
        <end position="326"/>
    </location>
</feature>
<dbReference type="OrthoDB" id="5306317at2759"/>
<sequence length="371" mass="41051">MSSNSSMGDIMSTPIVPVYFELSWSILSTIGAANVVFGLLIVGITTFSQITVVPIISSAAGAIANGLVYYAYYDETYPLKRKAAASAFGDLFWLIQEVGLSFYSYVLLRRILKDRGWRLFNTLFWLAVAAIVAIRVMIAVSRVRYILRGNTNLQSTVNNLHIAYFVLIAALECLSAFFLLKMFAEVKSTSLRAALKGGLFKYLMRSTEVRLATLAILGTMRAITYSFQMTAQSATNAASQLDRFAYTLECLFPVVMFIDVLASKLVFTTHVYDTACPDRPALRGFLSSRKPEDWDPATQQSERVVEVRGGRRTSSQENMVTCSAGPSRSDVDLENVESNHPMGGISKTVEFSVWRSEPATPRRPGHCLTSP</sequence>
<dbReference type="AlphaFoldDB" id="A0A8H6JZQ5"/>
<keyword evidence="2" id="KW-0472">Membrane</keyword>
<protein>
    <submittedName>
        <fullName evidence="3">Uncharacterized protein</fullName>
    </submittedName>
</protein>
<feature type="transmembrane region" description="Helical" evidence="2">
    <location>
        <begin position="120"/>
        <end position="140"/>
    </location>
</feature>
<feature type="region of interest" description="Disordered" evidence="1">
    <location>
        <begin position="308"/>
        <end position="344"/>
    </location>
</feature>
<dbReference type="Proteomes" id="UP000639643">
    <property type="component" value="Unassembled WGS sequence"/>
</dbReference>
<comment type="caution">
    <text evidence="3">The sequence shown here is derived from an EMBL/GenBank/DDBJ whole genome shotgun (WGS) entry which is preliminary data.</text>
</comment>
<feature type="transmembrane region" description="Helical" evidence="2">
    <location>
        <begin position="160"/>
        <end position="180"/>
    </location>
</feature>
<feature type="transmembrane region" description="Helical" evidence="2">
    <location>
        <begin position="91"/>
        <end position="108"/>
    </location>
</feature>